<feature type="chain" id="PRO_5047166342" evidence="1">
    <location>
        <begin position="23"/>
        <end position="233"/>
    </location>
</feature>
<proteinExistence type="predicted"/>
<dbReference type="Proteomes" id="UP000825002">
    <property type="component" value="Unassembled WGS sequence"/>
</dbReference>
<dbReference type="PROSITE" id="PS51257">
    <property type="entry name" value="PROKAR_LIPOPROTEIN"/>
    <property type="match status" value="1"/>
</dbReference>
<sequence>MNKIFLICVIVLLACVSLSVQATGHHHHDRGYRGGYGTGVGVSLNHQEYDSSSHYDSTYINAGVPGYGPSYGPSYGGGFGGTPFNGAYGRDGYYRGQQYGRESFGEYVGAGFGRFKRSTLSAEADKVLRAGSHLDTNNIPAVVDFVEKHKVGECLARVICELSNNPRSHGDAGAKLGNHLLKFRHVKHEKIGYYLQAMNDGAKTKVFATCARNYHCPARSAEVIEVTNKIIHL</sequence>
<evidence type="ECO:0000313" key="3">
    <source>
        <dbReference type="Proteomes" id="UP000825002"/>
    </source>
</evidence>
<feature type="signal peptide" evidence="1">
    <location>
        <begin position="1"/>
        <end position="22"/>
    </location>
</feature>
<organism evidence="2 3">
    <name type="scientific">Fragariocoptes setiger</name>
    <dbReference type="NCBI Taxonomy" id="1670756"/>
    <lineage>
        <taxon>Eukaryota</taxon>
        <taxon>Metazoa</taxon>
        <taxon>Ecdysozoa</taxon>
        <taxon>Arthropoda</taxon>
        <taxon>Chelicerata</taxon>
        <taxon>Arachnida</taxon>
        <taxon>Acari</taxon>
        <taxon>Acariformes</taxon>
        <taxon>Trombidiformes</taxon>
        <taxon>Prostigmata</taxon>
        <taxon>Eupodina</taxon>
        <taxon>Eriophyoidea</taxon>
        <taxon>Phytoptidae</taxon>
        <taxon>Fragariocoptes</taxon>
    </lineage>
</organism>
<keyword evidence="1" id="KW-0732">Signal</keyword>
<comment type="caution">
    <text evidence="2">The sequence shown here is derived from an EMBL/GenBank/DDBJ whole genome shotgun (WGS) entry which is preliminary data.</text>
</comment>
<reference evidence="2 3" key="1">
    <citation type="submission" date="2020-10" db="EMBL/GenBank/DDBJ databases">
        <authorList>
            <person name="Klimov P.B."/>
            <person name="Dyachkov S.M."/>
            <person name="Chetverikov P.E."/>
        </authorList>
    </citation>
    <scope>NUCLEOTIDE SEQUENCE [LARGE SCALE GENOMIC DNA]</scope>
    <source>
        <strain evidence="2">BMOC 18-1129-001#AD2665</strain>
        <tissue evidence="2">Entire mites</tissue>
    </source>
</reference>
<name>A0ABQ7S8Y1_9ACAR</name>
<gene>
    <name evidence="2" type="ORF">GZH46_01624</name>
</gene>
<evidence type="ECO:0000256" key="1">
    <source>
        <dbReference type="SAM" id="SignalP"/>
    </source>
</evidence>
<dbReference type="EMBL" id="JAIFTH010000311">
    <property type="protein sequence ID" value="KAG9509847.1"/>
    <property type="molecule type" value="Genomic_DNA"/>
</dbReference>
<protein>
    <submittedName>
        <fullName evidence="2">Uncharacterized protein</fullName>
    </submittedName>
</protein>
<evidence type="ECO:0000313" key="2">
    <source>
        <dbReference type="EMBL" id="KAG9509847.1"/>
    </source>
</evidence>
<accession>A0ABQ7S8Y1</accession>
<keyword evidence="3" id="KW-1185">Reference proteome</keyword>